<proteinExistence type="predicted"/>
<feature type="compositionally biased region" description="Basic and acidic residues" evidence="1">
    <location>
        <begin position="457"/>
        <end position="466"/>
    </location>
</feature>
<keyword evidence="3" id="KW-1185">Reference proteome</keyword>
<dbReference type="STRING" id="1081105.A0A162JMZ2"/>
<evidence type="ECO:0000313" key="2">
    <source>
        <dbReference type="EMBL" id="OAA44413.1"/>
    </source>
</evidence>
<evidence type="ECO:0000313" key="3">
    <source>
        <dbReference type="Proteomes" id="UP000243498"/>
    </source>
</evidence>
<dbReference type="OrthoDB" id="4938577at2759"/>
<organism evidence="2 3">
    <name type="scientific">Metarhizium rileyi (strain RCEF 4871)</name>
    <name type="common">Nomuraea rileyi</name>
    <dbReference type="NCBI Taxonomy" id="1649241"/>
    <lineage>
        <taxon>Eukaryota</taxon>
        <taxon>Fungi</taxon>
        <taxon>Dikarya</taxon>
        <taxon>Ascomycota</taxon>
        <taxon>Pezizomycotina</taxon>
        <taxon>Sordariomycetes</taxon>
        <taxon>Hypocreomycetidae</taxon>
        <taxon>Hypocreales</taxon>
        <taxon>Clavicipitaceae</taxon>
        <taxon>Metarhizium</taxon>
    </lineage>
</organism>
<feature type="compositionally biased region" description="Low complexity" evidence="1">
    <location>
        <begin position="443"/>
        <end position="456"/>
    </location>
</feature>
<dbReference type="AlphaFoldDB" id="A0A162JMZ2"/>
<dbReference type="OMA" id="NQGFYQV"/>
<name>A0A162JMZ2_METRR</name>
<reference evidence="2 3" key="1">
    <citation type="journal article" date="2016" name="Genome Biol. Evol.">
        <title>Divergent and convergent evolution of fungal pathogenicity.</title>
        <authorList>
            <person name="Shang Y."/>
            <person name="Xiao G."/>
            <person name="Zheng P."/>
            <person name="Cen K."/>
            <person name="Zhan S."/>
            <person name="Wang C."/>
        </authorList>
    </citation>
    <scope>NUCLEOTIDE SEQUENCE [LARGE SCALE GENOMIC DNA]</scope>
    <source>
        <strain evidence="2 3">RCEF 4871</strain>
    </source>
</reference>
<protein>
    <recommendedName>
        <fullName evidence="4">Acid phosphatase-like protein</fullName>
    </recommendedName>
</protein>
<feature type="region of interest" description="Disordered" evidence="1">
    <location>
        <begin position="14"/>
        <end position="65"/>
    </location>
</feature>
<accession>A0A162JMZ2</accession>
<feature type="compositionally biased region" description="Polar residues" evidence="1">
    <location>
        <begin position="19"/>
        <end position="35"/>
    </location>
</feature>
<dbReference type="EMBL" id="AZHC01000010">
    <property type="protein sequence ID" value="OAA44413.1"/>
    <property type="molecule type" value="Genomic_DNA"/>
</dbReference>
<feature type="compositionally biased region" description="Polar residues" evidence="1">
    <location>
        <begin position="47"/>
        <end position="56"/>
    </location>
</feature>
<evidence type="ECO:0008006" key="4">
    <source>
        <dbReference type="Google" id="ProtNLM"/>
    </source>
</evidence>
<evidence type="ECO:0000256" key="1">
    <source>
        <dbReference type="SAM" id="MobiDB-lite"/>
    </source>
</evidence>
<feature type="region of interest" description="Disordered" evidence="1">
    <location>
        <begin position="434"/>
        <end position="486"/>
    </location>
</feature>
<comment type="caution">
    <text evidence="2">The sequence shown here is derived from an EMBL/GenBank/DDBJ whole genome shotgun (WGS) entry which is preliminary data.</text>
</comment>
<sequence length="486" mass="54154">MTCWSPFTSCFEREPRYTPTPNRDASEFLTGTLSPDSEKRPPMVVQDQPSFQSRPTAVTEVENPASAWKQRPLRKSFGSSRASFTAKSRFCSDGSSRRPLISGPFDFRHVQSASFQFSPDGLPCSLQSSTRQDEPQQDELAIRESYFRPLELSIYMADHPMSPILPYFESPRAASPPPTPVYCAEPSKDNHALPRQRSYSAMSFHIPRRPPVDISLYATQKENFPQIPAKSRLRARAYTAPEVDAIKERVASALIEVEILQKYIDNVIERQSIYVNSRPITPLSMAYNITELEPMPSIPALPPAAPSFAERLNADIERPRTAPVKTSVTPTPNRLKMPMGDGKIILGQNLVAQESQPLSPPLPLVLRPPLRKKKSFSRVSTWLFPGQDQSITRDFDSVTNKPKPIKNNQGFYQIVSADGTLRGGSCESVNSISTWQIEDEGRTTPSMSSPESTPTSKQEEQPRLERSGTFGKNDGGIRTPPVGIAM</sequence>
<dbReference type="Proteomes" id="UP000243498">
    <property type="component" value="Unassembled WGS sequence"/>
</dbReference>
<gene>
    <name evidence="2" type="ORF">NOR_04141</name>
</gene>